<organism evidence="2 3">
    <name type="scientific">Candidatus Chisholmbacteria bacterium RIFCSPLOWO2_01_FULL_49_14</name>
    <dbReference type="NCBI Taxonomy" id="1797593"/>
    <lineage>
        <taxon>Bacteria</taxon>
        <taxon>Candidatus Chisholmiibacteriota</taxon>
    </lineage>
</organism>
<comment type="similarity">
    <text evidence="1">Belongs to the RutC family.</text>
</comment>
<dbReference type="InterPro" id="IPR006056">
    <property type="entry name" value="RidA"/>
</dbReference>
<dbReference type="InterPro" id="IPR006175">
    <property type="entry name" value="YjgF/YER057c/UK114"/>
</dbReference>
<dbReference type="CDD" id="cd00448">
    <property type="entry name" value="YjgF_YER057c_UK114_family"/>
    <property type="match status" value="1"/>
</dbReference>
<sequence length="115" mass="12963">MKKPVLPFSPAVAKGNFIFTSGQVYLTPEGKLLEGTIREQTHQVMKNLKSVLEEQEVSFKNVVKTTIYVTDMSLYAEINEVYASYFSEPYPARETVCVKELPLGARLEISMIAIK</sequence>
<dbReference type="InterPro" id="IPR035959">
    <property type="entry name" value="RutC-like_sf"/>
</dbReference>
<reference evidence="2 3" key="1">
    <citation type="journal article" date="2016" name="Nat. Commun.">
        <title>Thousands of microbial genomes shed light on interconnected biogeochemical processes in an aquifer system.</title>
        <authorList>
            <person name="Anantharaman K."/>
            <person name="Brown C.T."/>
            <person name="Hug L.A."/>
            <person name="Sharon I."/>
            <person name="Castelle C.J."/>
            <person name="Probst A.J."/>
            <person name="Thomas B.C."/>
            <person name="Singh A."/>
            <person name="Wilkins M.J."/>
            <person name="Karaoz U."/>
            <person name="Brodie E.L."/>
            <person name="Williams K.H."/>
            <person name="Hubbard S.S."/>
            <person name="Banfield J.F."/>
        </authorList>
    </citation>
    <scope>NUCLEOTIDE SEQUENCE [LARGE SCALE GENOMIC DNA]</scope>
</reference>
<dbReference type="EMBL" id="MHCL01000029">
    <property type="protein sequence ID" value="OGY19280.1"/>
    <property type="molecule type" value="Genomic_DNA"/>
</dbReference>
<dbReference type="PANTHER" id="PTHR11803:SF58">
    <property type="entry name" value="PROTEIN HMF1-RELATED"/>
    <property type="match status" value="1"/>
</dbReference>
<dbReference type="NCBIfam" id="TIGR00004">
    <property type="entry name" value="Rid family detoxifying hydrolase"/>
    <property type="match status" value="1"/>
</dbReference>
<protein>
    <recommendedName>
        <fullName evidence="4">Reactive intermediate/imine deaminase</fullName>
    </recommendedName>
</protein>
<comment type="caution">
    <text evidence="2">The sequence shown here is derived from an EMBL/GenBank/DDBJ whole genome shotgun (WGS) entry which is preliminary data.</text>
</comment>
<dbReference type="FunFam" id="3.30.1330.40:FF:000001">
    <property type="entry name" value="L-PSP family endoribonuclease"/>
    <property type="match status" value="1"/>
</dbReference>
<dbReference type="STRING" id="1797593.A3A65_04115"/>
<dbReference type="Proteomes" id="UP000176723">
    <property type="component" value="Unassembled WGS sequence"/>
</dbReference>
<evidence type="ECO:0008006" key="4">
    <source>
        <dbReference type="Google" id="ProtNLM"/>
    </source>
</evidence>
<dbReference type="Pfam" id="PF01042">
    <property type="entry name" value="Ribonuc_L-PSP"/>
    <property type="match status" value="1"/>
</dbReference>
<evidence type="ECO:0000313" key="2">
    <source>
        <dbReference type="EMBL" id="OGY19280.1"/>
    </source>
</evidence>
<gene>
    <name evidence="2" type="ORF">A3A65_04115</name>
</gene>
<evidence type="ECO:0000256" key="1">
    <source>
        <dbReference type="ARBA" id="ARBA00010552"/>
    </source>
</evidence>
<accession>A0A1G1VV93</accession>
<dbReference type="GO" id="GO:0005829">
    <property type="term" value="C:cytosol"/>
    <property type="evidence" value="ECO:0007669"/>
    <property type="project" value="TreeGrafter"/>
</dbReference>
<evidence type="ECO:0000313" key="3">
    <source>
        <dbReference type="Proteomes" id="UP000176723"/>
    </source>
</evidence>
<dbReference type="PANTHER" id="PTHR11803">
    <property type="entry name" value="2-IMINOBUTANOATE/2-IMINOPROPANOATE DEAMINASE RIDA"/>
    <property type="match status" value="1"/>
</dbReference>
<dbReference type="GO" id="GO:0019239">
    <property type="term" value="F:deaminase activity"/>
    <property type="evidence" value="ECO:0007669"/>
    <property type="project" value="TreeGrafter"/>
</dbReference>
<dbReference type="SUPFAM" id="SSF55298">
    <property type="entry name" value="YjgF-like"/>
    <property type="match status" value="1"/>
</dbReference>
<proteinExistence type="inferred from homology"/>
<dbReference type="AlphaFoldDB" id="A0A1G1VV93"/>
<dbReference type="Gene3D" id="3.30.1330.40">
    <property type="entry name" value="RutC-like"/>
    <property type="match status" value="1"/>
</dbReference>
<name>A0A1G1VV93_9BACT</name>